<dbReference type="EMBL" id="AP019620">
    <property type="protein sequence ID" value="BBJ46405.1"/>
    <property type="molecule type" value="Genomic_DNA"/>
</dbReference>
<sequence>MSPGRSAAHRRTGERRPAEAARAVTARPGHESAVPVLEIGGSHVTAALVEQPSGRVCGGVRREPLAGDAAAEEILATLIRSANGLGVADDRPWAVALPGPFDYDAGVALFDGVGKFDALRGVDVGRALRDGIAARPSRIRFLNDAHAFALGEWAAGSAAGHDRVVALTLGTGVGSAFLDAGTPVTSGPRVPPDGHAYRLTVSGRPLEDTVSRRAILRRYAEVAGDAPAAGLDVADIAARARAHDPVARAVLDAVFTALGRAVGPWVKRFAATVVTVGGSMAQSWDLIGPPLRVGVTASVPDGAPEAIVRPARHLHDAALIGAARYVAVCDPRLPGGNEHPPGESGR</sequence>
<dbReference type="PANTHER" id="PTHR18964">
    <property type="entry name" value="ROK (REPRESSOR, ORF, KINASE) FAMILY"/>
    <property type="match status" value="1"/>
</dbReference>
<dbReference type="Proteomes" id="UP000463951">
    <property type="component" value="Chromosome"/>
</dbReference>
<reference evidence="3 4" key="1">
    <citation type="journal article" date="2020" name="Int. J. Syst. Evol. Microbiol.">
        <title>Reclassification of Streptomyces castelarensis and Streptomyces sporoclivatus as later heterotypic synonyms of Streptomyces antimycoticus.</title>
        <authorList>
            <person name="Komaki H."/>
            <person name="Tamura T."/>
        </authorList>
    </citation>
    <scope>NUCLEOTIDE SEQUENCE [LARGE SCALE GENOMIC DNA]</scope>
    <source>
        <strain evidence="3 4">NBRC 100767</strain>
    </source>
</reference>
<evidence type="ECO:0000313" key="4">
    <source>
        <dbReference type="Proteomes" id="UP000463951"/>
    </source>
</evidence>
<dbReference type="InterPro" id="IPR000600">
    <property type="entry name" value="ROK"/>
</dbReference>
<keyword evidence="3" id="KW-0808">Transferase</keyword>
<proteinExistence type="inferred from homology"/>
<dbReference type="Pfam" id="PF00480">
    <property type="entry name" value="ROK"/>
    <property type="match status" value="1"/>
</dbReference>
<comment type="similarity">
    <text evidence="1">Belongs to the ROK (NagC/XylR) family.</text>
</comment>
<organism evidence="3 4">
    <name type="scientific">Streptomyces antimycoticus</name>
    <dbReference type="NCBI Taxonomy" id="68175"/>
    <lineage>
        <taxon>Bacteria</taxon>
        <taxon>Bacillati</taxon>
        <taxon>Actinomycetota</taxon>
        <taxon>Actinomycetes</taxon>
        <taxon>Kitasatosporales</taxon>
        <taxon>Streptomycetaceae</taxon>
        <taxon>Streptomyces</taxon>
        <taxon>Streptomyces violaceusniger group</taxon>
    </lineage>
</organism>
<dbReference type="GO" id="GO:0016301">
    <property type="term" value="F:kinase activity"/>
    <property type="evidence" value="ECO:0007669"/>
    <property type="project" value="UniProtKB-KW"/>
</dbReference>
<evidence type="ECO:0000256" key="1">
    <source>
        <dbReference type="ARBA" id="ARBA00006479"/>
    </source>
</evidence>
<dbReference type="Gene3D" id="3.30.420.40">
    <property type="match status" value="2"/>
</dbReference>
<gene>
    <name evidence="3" type="ORF">SSPO_091230</name>
</gene>
<dbReference type="SUPFAM" id="SSF53067">
    <property type="entry name" value="Actin-like ATPase domain"/>
    <property type="match status" value="1"/>
</dbReference>
<name>A0A499UW43_9ACTN</name>
<evidence type="ECO:0000256" key="2">
    <source>
        <dbReference type="SAM" id="MobiDB-lite"/>
    </source>
</evidence>
<protein>
    <submittedName>
        <fullName evidence="3">Glucokinase</fullName>
    </submittedName>
</protein>
<evidence type="ECO:0000313" key="3">
    <source>
        <dbReference type="EMBL" id="BBJ46405.1"/>
    </source>
</evidence>
<dbReference type="AlphaFoldDB" id="A0A499UW43"/>
<keyword evidence="3" id="KW-0418">Kinase</keyword>
<accession>A0A499UW43</accession>
<feature type="region of interest" description="Disordered" evidence="2">
    <location>
        <begin position="1"/>
        <end position="29"/>
    </location>
</feature>
<dbReference type="InterPro" id="IPR043129">
    <property type="entry name" value="ATPase_NBD"/>
</dbReference>
<dbReference type="PANTHER" id="PTHR18964:SF169">
    <property type="entry name" value="N-ACETYLMANNOSAMINE KINASE"/>
    <property type="match status" value="1"/>
</dbReference>